<keyword evidence="4 7" id="KW-1133">Transmembrane helix</keyword>
<dbReference type="AlphaFoldDB" id="A0A345ZTH3"/>
<sequence length="750" mass="80164">MFFRRKSKVNAAPPAPVAAPYVPSGEPDLRGLGRVLWQKRALIGGVTLVAAGAAFLVVNAITPRYRSESRILLETRENVFLRAEADKNNADRTTIDAEAVASQIQVVLSRDLARQVIQKEGLADNPEFDSGGSLRAILGLFGIGRDPSAMTKEERTLEAYYERINVSSVEKSRVIAVDFSSANADLAARVANTIAETYLSMQQTAKQDQTRAAGNWLAGEIDKMRKKVEEAEAKVEDYRSRSNLFLGANNTLLPTQQLTDLNAQIAAARGQKADLEARAKQLREMIRSGKPIESADIANSDAMRRLIEQRIALRSQLAEQSTTLLDQHPRIKELRAQIAEVDRQIRTEGERLARQLDNDAQLAGDRLDSLTASIDQVKRLASQTNEQDVQLRALEREAKTQRDLLESYLSKYREASARDNINAAPPEARIISRASAALKPAYPKKLQTVLIAAFAGFALSAGFTVTGALLSAPTPSPYAYGYGPAAYAAPGYEPTMAAPPVQPVPPMAAQQFAPPPPMPMQPVPPPMPTMPHVSSPSLTPMAAAPAMAATAAPAMAPLPVSTVEQIASSLRTGGDTGRRVTVVGTTRNVGTTYAAITLARALAQEANVILVDLAFGAPNLSVISTDPNAPGLAELVRGTASFGDIITRDQYSTVHLIATGNVDRDGPMLTASPMLATVIEALVRSYDHIVLDIGSAADIAVERFAPLAQRAVLVAADPANPSTRAARERLMLAGFADVAVLTGVSAAVAA</sequence>
<evidence type="ECO:0000256" key="2">
    <source>
        <dbReference type="ARBA" id="ARBA00022475"/>
    </source>
</evidence>
<organism evidence="9 10">
    <name type="scientific">Pseudolabrys taiwanensis</name>
    <dbReference type="NCBI Taxonomy" id="331696"/>
    <lineage>
        <taxon>Bacteria</taxon>
        <taxon>Pseudomonadati</taxon>
        <taxon>Pseudomonadota</taxon>
        <taxon>Alphaproteobacteria</taxon>
        <taxon>Hyphomicrobiales</taxon>
        <taxon>Xanthobacteraceae</taxon>
        <taxon>Pseudolabrys</taxon>
    </lineage>
</organism>
<feature type="transmembrane region" description="Helical" evidence="7">
    <location>
        <begin position="41"/>
        <end position="61"/>
    </location>
</feature>
<evidence type="ECO:0000256" key="5">
    <source>
        <dbReference type="ARBA" id="ARBA00023136"/>
    </source>
</evidence>
<evidence type="ECO:0000256" key="3">
    <source>
        <dbReference type="ARBA" id="ARBA00022692"/>
    </source>
</evidence>
<name>A0A345ZTH3_9HYPH</name>
<protein>
    <submittedName>
        <fullName evidence="9">Lipopolysaccharide biosynthesis protein</fullName>
    </submittedName>
</protein>
<dbReference type="SUPFAM" id="SSF52540">
    <property type="entry name" value="P-loop containing nucleoside triphosphate hydrolases"/>
    <property type="match status" value="1"/>
</dbReference>
<dbReference type="InterPro" id="IPR003856">
    <property type="entry name" value="LPS_length_determ_N"/>
</dbReference>
<comment type="subcellular location">
    <subcellularLocation>
        <location evidence="1">Cell membrane</location>
        <topology evidence="1">Multi-pass membrane protein</topology>
    </subcellularLocation>
</comment>
<evidence type="ECO:0000256" key="6">
    <source>
        <dbReference type="SAM" id="Coils"/>
    </source>
</evidence>
<keyword evidence="3 7" id="KW-0812">Transmembrane</keyword>
<dbReference type="PANTHER" id="PTHR32309:SF13">
    <property type="entry name" value="FERRIC ENTEROBACTIN TRANSPORT PROTEIN FEPE"/>
    <property type="match status" value="1"/>
</dbReference>
<feature type="coiled-coil region" evidence="6">
    <location>
        <begin position="331"/>
        <end position="411"/>
    </location>
</feature>
<gene>
    <name evidence="9" type="ORF">DW352_06625</name>
</gene>
<keyword evidence="5 7" id="KW-0472">Membrane</keyword>
<evidence type="ECO:0000259" key="8">
    <source>
        <dbReference type="Pfam" id="PF02706"/>
    </source>
</evidence>
<evidence type="ECO:0000256" key="4">
    <source>
        <dbReference type="ARBA" id="ARBA00022989"/>
    </source>
</evidence>
<dbReference type="Pfam" id="PF02706">
    <property type="entry name" value="Wzz"/>
    <property type="match status" value="1"/>
</dbReference>
<dbReference type="OrthoDB" id="7786248at2"/>
<evidence type="ECO:0000313" key="10">
    <source>
        <dbReference type="Proteomes" id="UP000254889"/>
    </source>
</evidence>
<evidence type="ECO:0000256" key="7">
    <source>
        <dbReference type="SAM" id="Phobius"/>
    </source>
</evidence>
<feature type="domain" description="Polysaccharide chain length determinant N-terminal" evidence="8">
    <location>
        <begin position="28"/>
        <end position="119"/>
    </location>
</feature>
<dbReference type="GO" id="GO:0004713">
    <property type="term" value="F:protein tyrosine kinase activity"/>
    <property type="evidence" value="ECO:0007669"/>
    <property type="project" value="TreeGrafter"/>
</dbReference>
<reference evidence="9 10" key="1">
    <citation type="submission" date="2018-07" db="EMBL/GenBank/DDBJ databases">
        <authorList>
            <person name="Quirk P.G."/>
            <person name="Krulwich T.A."/>
        </authorList>
    </citation>
    <scope>NUCLEOTIDE SEQUENCE [LARGE SCALE GENOMIC DNA]</scope>
    <source>
        <strain evidence="9 10">CC-BB4</strain>
    </source>
</reference>
<keyword evidence="6" id="KW-0175">Coiled coil</keyword>
<feature type="coiled-coil region" evidence="6">
    <location>
        <begin position="221"/>
        <end position="285"/>
    </location>
</feature>
<dbReference type="PANTHER" id="PTHR32309">
    <property type="entry name" value="TYROSINE-PROTEIN KINASE"/>
    <property type="match status" value="1"/>
</dbReference>
<dbReference type="RefSeq" id="WP_115689669.1">
    <property type="nucleotide sequence ID" value="NZ_CP031417.1"/>
</dbReference>
<dbReference type="EMBL" id="CP031417">
    <property type="protein sequence ID" value="AXK80220.1"/>
    <property type="molecule type" value="Genomic_DNA"/>
</dbReference>
<evidence type="ECO:0000313" key="9">
    <source>
        <dbReference type="EMBL" id="AXK80220.1"/>
    </source>
</evidence>
<keyword evidence="2" id="KW-1003">Cell membrane</keyword>
<dbReference type="KEGG" id="ptaw:DW352_06625"/>
<dbReference type="GO" id="GO:0005886">
    <property type="term" value="C:plasma membrane"/>
    <property type="evidence" value="ECO:0007669"/>
    <property type="project" value="UniProtKB-SubCell"/>
</dbReference>
<proteinExistence type="predicted"/>
<dbReference type="Gene3D" id="3.40.50.300">
    <property type="entry name" value="P-loop containing nucleotide triphosphate hydrolases"/>
    <property type="match status" value="1"/>
</dbReference>
<accession>A0A345ZTH3</accession>
<dbReference type="InterPro" id="IPR050445">
    <property type="entry name" value="Bact_polysacc_biosynth/exp"/>
</dbReference>
<evidence type="ECO:0000256" key="1">
    <source>
        <dbReference type="ARBA" id="ARBA00004651"/>
    </source>
</evidence>
<dbReference type="Proteomes" id="UP000254889">
    <property type="component" value="Chromosome"/>
</dbReference>
<dbReference type="InterPro" id="IPR027417">
    <property type="entry name" value="P-loop_NTPase"/>
</dbReference>
<keyword evidence="10" id="KW-1185">Reference proteome</keyword>